<keyword evidence="1" id="KW-0472">Membrane</keyword>
<keyword evidence="1" id="KW-0812">Transmembrane</keyword>
<feature type="domain" description="Ig-like" evidence="3">
    <location>
        <begin position="208"/>
        <end position="277"/>
    </location>
</feature>
<evidence type="ECO:0000259" key="3">
    <source>
        <dbReference type="Pfam" id="PF07523"/>
    </source>
</evidence>
<proteinExistence type="predicted"/>
<feature type="domain" description="Ig-like" evidence="3">
    <location>
        <begin position="126"/>
        <end position="196"/>
    </location>
</feature>
<feature type="signal peptide" evidence="2">
    <location>
        <begin position="1"/>
        <end position="20"/>
    </location>
</feature>
<evidence type="ECO:0000256" key="2">
    <source>
        <dbReference type="SAM" id="SignalP"/>
    </source>
</evidence>
<feature type="domain" description="Ig-like" evidence="3">
    <location>
        <begin position="370"/>
        <end position="439"/>
    </location>
</feature>
<sequence length="491" mass="54231">MKRVRLVIGFLFLLSIVAPATVNAYSGTQMVTTIDQLEVVATQDISVKDSTIATGSKWEAKDNFNQITLTTGVNLTWKDVEKDIKIEGKVDTSIPGTYKVTYTYQDKSATSTIVVKDMEVIKIQEITVKDSTIATGSKWTPKDNFKNITLTSGINLTWKDVEKDIKTEGKVDTNIPGTYKVKYTYQDKSATSTIVVKDVEVIKIQEISVKDSTIATGSMWTAEDNFNHVMLTSGINLTWKDVEKDSKIDGKVDTNIPGTYKVTYTYQDKSATATIIVKDMEVIKVQEVAVKDSTISTGSRWEAKDNFNHVMLTSGINLTWKDVEKDIKVDGNVDTNIPGTYKVTYTYQDISSTATIIVKDMEVIKVQQVSVKDSTITTGSKWEAKDNFNHVMLTSGVNLTWKDVEKDIKVEGKVDTNVPGSYKVTYTYQDKSAVATITVANKSTDKGKTTPPKKLLPQTGESISGSMVAIGFIIVVGVFLIVASKLKKKEP</sequence>
<evidence type="ECO:0000256" key="1">
    <source>
        <dbReference type="SAM" id="Phobius"/>
    </source>
</evidence>
<comment type="caution">
    <text evidence="4">The sequence shown here is derived from an EMBL/GenBank/DDBJ whole genome shotgun (WGS) entry which is preliminary data.</text>
</comment>
<accession>A0ABS3HQV5</accession>
<dbReference type="EMBL" id="JAFLVX010000005">
    <property type="protein sequence ID" value="MBO0475715.1"/>
    <property type="molecule type" value="Genomic_DNA"/>
</dbReference>
<dbReference type="Gene3D" id="2.60.40.10">
    <property type="entry name" value="Immunoglobulins"/>
    <property type="match status" value="5"/>
</dbReference>
<organism evidence="4 5">
    <name type="scientific">Candidatus Vagococcus giribetii</name>
    <dbReference type="NCBI Taxonomy" id="2230876"/>
    <lineage>
        <taxon>Bacteria</taxon>
        <taxon>Bacillati</taxon>
        <taxon>Bacillota</taxon>
        <taxon>Bacilli</taxon>
        <taxon>Lactobacillales</taxon>
        <taxon>Enterococcaceae</taxon>
        <taxon>Vagococcus</taxon>
    </lineage>
</organism>
<protein>
    <submittedName>
        <fullName evidence="4">Bacterial Ig-like domain-containing protein</fullName>
    </submittedName>
</protein>
<evidence type="ECO:0000313" key="5">
    <source>
        <dbReference type="Proteomes" id="UP000664857"/>
    </source>
</evidence>
<name>A0ABS3HQV5_9ENTE</name>
<dbReference type="NCBIfam" id="TIGR01167">
    <property type="entry name" value="LPXTG_anchor"/>
    <property type="match status" value="1"/>
</dbReference>
<feature type="domain" description="Ig-like" evidence="3">
    <location>
        <begin position="289"/>
        <end position="357"/>
    </location>
</feature>
<keyword evidence="1" id="KW-1133">Transmembrane helix</keyword>
<dbReference type="Proteomes" id="UP000664857">
    <property type="component" value="Unassembled WGS sequence"/>
</dbReference>
<feature type="transmembrane region" description="Helical" evidence="1">
    <location>
        <begin position="463"/>
        <end position="483"/>
    </location>
</feature>
<dbReference type="Pfam" id="PF07523">
    <property type="entry name" value="Big_3"/>
    <property type="match status" value="5"/>
</dbReference>
<evidence type="ECO:0000313" key="4">
    <source>
        <dbReference type="EMBL" id="MBO0475715.1"/>
    </source>
</evidence>
<keyword evidence="5" id="KW-1185">Reference proteome</keyword>
<reference evidence="4 5" key="1">
    <citation type="submission" date="2021-03" db="EMBL/GenBank/DDBJ databases">
        <title>Enterococcal diversity collection.</title>
        <authorList>
            <person name="Gilmore M.S."/>
            <person name="Schwartzman J."/>
            <person name="Van Tyne D."/>
            <person name="Martin M."/>
            <person name="Earl A.M."/>
            <person name="Manson A.L."/>
            <person name="Straub T."/>
            <person name="Salamzade R."/>
            <person name="Saavedra J."/>
            <person name="Lebreton F."/>
            <person name="Prichula J."/>
            <person name="Schaufler K."/>
            <person name="Gaca A."/>
            <person name="Sgardioli B."/>
            <person name="Wagenaar J."/>
            <person name="Strong T."/>
        </authorList>
    </citation>
    <scope>NUCLEOTIDE SEQUENCE [LARGE SCALE GENOMIC DNA]</scope>
    <source>
        <strain evidence="4 5">DIV0080</strain>
    </source>
</reference>
<keyword evidence="2" id="KW-0732">Signal</keyword>
<feature type="chain" id="PRO_5045205419" evidence="2">
    <location>
        <begin position="21"/>
        <end position="491"/>
    </location>
</feature>
<dbReference type="InterPro" id="IPR022038">
    <property type="entry name" value="Ig-like_bact"/>
</dbReference>
<dbReference type="RefSeq" id="WP_206964454.1">
    <property type="nucleotide sequence ID" value="NZ_JAFLVX010000005.1"/>
</dbReference>
<gene>
    <name evidence="4" type="ORF">DOK76_01450</name>
</gene>
<dbReference type="InterPro" id="IPR013783">
    <property type="entry name" value="Ig-like_fold"/>
</dbReference>
<feature type="domain" description="Ig-like" evidence="3">
    <location>
        <begin position="46"/>
        <end position="115"/>
    </location>
</feature>